<evidence type="ECO:0000313" key="1">
    <source>
        <dbReference type="EMBL" id="CUV20015.1"/>
    </source>
</evidence>
<dbReference type="EMBL" id="LN899824">
    <property type="protein sequence ID" value="CUV28243.1"/>
    <property type="molecule type" value="Genomic_DNA"/>
</dbReference>
<organism evidence="1">
    <name type="scientific">Ralstonia solanacearum</name>
    <name type="common">Pseudomonas solanacearum</name>
    <dbReference type="NCBI Taxonomy" id="305"/>
    <lineage>
        <taxon>Bacteria</taxon>
        <taxon>Pseudomonadati</taxon>
        <taxon>Pseudomonadota</taxon>
        <taxon>Betaproteobacteria</taxon>
        <taxon>Burkholderiales</taxon>
        <taxon>Burkholderiaceae</taxon>
        <taxon>Ralstonia</taxon>
        <taxon>Ralstonia solanacearum species complex</taxon>
    </lineage>
</organism>
<reference evidence="1" key="1">
    <citation type="submission" date="2015-10" db="EMBL/GenBank/DDBJ databases">
        <authorList>
            <person name="Gilbert D.G."/>
        </authorList>
    </citation>
    <scope>NUCLEOTIDE SEQUENCE</scope>
    <source>
        <strain evidence="1">Phyl III-seqv23</strain>
    </source>
</reference>
<protein>
    <submittedName>
        <fullName evidence="1">Uncharacterized protein</fullName>
    </submittedName>
</protein>
<evidence type="ECO:0000313" key="2">
    <source>
        <dbReference type="EMBL" id="CUV28243.1"/>
    </source>
</evidence>
<dbReference type="EMBL" id="LN899821">
    <property type="protein sequence ID" value="CUV20015.1"/>
    <property type="molecule type" value="Genomic_DNA"/>
</dbReference>
<dbReference type="AlphaFoldDB" id="A0A0S4UCT8"/>
<name>A0A0S4UCT8_RALSL</name>
<accession>A0A0S4UCT8</accession>
<gene>
    <name evidence="1" type="ORF">PSS4_v1_1290063</name>
    <name evidence="2" type="ORF">RUN1985_v1_190037</name>
</gene>
<proteinExistence type="predicted"/>
<sequence length="32" mass="3523">MTFTGVVLRMDGRKVSVVVSAQGFRARGIDRL</sequence>